<keyword evidence="3" id="KW-1185">Reference proteome</keyword>
<accession>A0AAV8FM71</accession>
<dbReference type="AlphaFoldDB" id="A0AAV8FM71"/>
<comment type="caution">
    <text evidence="2">The sequence shown here is derived from an EMBL/GenBank/DDBJ whole genome shotgun (WGS) entry which is preliminary data.</text>
</comment>
<evidence type="ECO:0000313" key="3">
    <source>
        <dbReference type="Proteomes" id="UP001140206"/>
    </source>
</evidence>
<protein>
    <submittedName>
        <fullName evidence="2">Uncharacterized protein</fullName>
    </submittedName>
</protein>
<dbReference type="InterPro" id="IPR012866">
    <property type="entry name" value="DUF1644"/>
</dbReference>
<organism evidence="2 3">
    <name type="scientific">Rhynchospora pubera</name>
    <dbReference type="NCBI Taxonomy" id="906938"/>
    <lineage>
        <taxon>Eukaryota</taxon>
        <taxon>Viridiplantae</taxon>
        <taxon>Streptophyta</taxon>
        <taxon>Embryophyta</taxon>
        <taxon>Tracheophyta</taxon>
        <taxon>Spermatophyta</taxon>
        <taxon>Magnoliopsida</taxon>
        <taxon>Liliopsida</taxon>
        <taxon>Poales</taxon>
        <taxon>Cyperaceae</taxon>
        <taxon>Cyperoideae</taxon>
        <taxon>Rhynchosporeae</taxon>
        <taxon>Rhynchospora</taxon>
    </lineage>
</organism>
<sequence>MGNPSFNWSVQSSPGASRLDVSTPLSLSKTPAKRRVRLPRQSAPRRRSPPFLEKQTLIAVRSSCSRSIPTSKMARISATTQSLKRPSQQFPKASKISKLTHKMKKPSETLKIEAKEKRDWEDAVCSVCMERPHNAVLLLCSSHEKGCRPYMCGTGPRLSNCLTQFKKAYSKGQSQIDYSIPGAGPGKESGEAVELACPLCRGQVKGWTVVVPARKYLNRKKRTCAHDNCSFRGSYKQLRNHIKAVHPAIRTRKVDPVQEQRWQALEREREREDVMSAIQSAMPRSVVFGDYVIDLSSGNNTSDTDSEVGHGRGGNRGLIYLLLRERARYMRMGSEHRGAGTEGNNQDNAIDLESDDVESDDWSSDGEVFIPTRRQRGQRRRDGARVRFL</sequence>
<feature type="region of interest" description="Disordered" evidence="1">
    <location>
        <begin position="1"/>
        <end position="50"/>
    </location>
</feature>
<dbReference type="Pfam" id="PF07800">
    <property type="entry name" value="DUF1644"/>
    <property type="match status" value="1"/>
</dbReference>
<feature type="compositionally biased region" description="Polar residues" evidence="1">
    <location>
        <begin position="1"/>
        <end position="15"/>
    </location>
</feature>
<dbReference type="EMBL" id="JAMFTS010000002">
    <property type="protein sequence ID" value="KAJ4794114.1"/>
    <property type="molecule type" value="Genomic_DNA"/>
</dbReference>
<dbReference type="Proteomes" id="UP001140206">
    <property type="component" value="Chromosome 2"/>
</dbReference>
<gene>
    <name evidence="2" type="ORF">LUZ62_045360</name>
</gene>
<dbReference type="Gene3D" id="3.30.40.10">
    <property type="entry name" value="Zinc/RING finger domain, C3HC4 (zinc finger)"/>
    <property type="match status" value="1"/>
</dbReference>
<reference evidence="2" key="1">
    <citation type="submission" date="2022-08" db="EMBL/GenBank/DDBJ databases">
        <authorList>
            <person name="Marques A."/>
        </authorList>
    </citation>
    <scope>NUCLEOTIDE SEQUENCE</scope>
    <source>
        <strain evidence="2">RhyPub2mFocal</strain>
        <tissue evidence="2">Leaves</tissue>
    </source>
</reference>
<evidence type="ECO:0000256" key="1">
    <source>
        <dbReference type="SAM" id="MobiDB-lite"/>
    </source>
</evidence>
<dbReference type="PANTHER" id="PTHR31197">
    <property type="entry name" value="OS01G0612600 PROTEIN"/>
    <property type="match status" value="1"/>
</dbReference>
<proteinExistence type="predicted"/>
<dbReference type="InterPro" id="IPR013083">
    <property type="entry name" value="Znf_RING/FYVE/PHD"/>
</dbReference>
<evidence type="ECO:0000313" key="2">
    <source>
        <dbReference type="EMBL" id="KAJ4794114.1"/>
    </source>
</evidence>
<feature type="compositionally biased region" description="Basic residues" evidence="1">
    <location>
        <begin position="31"/>
        <end position="48"/>
    </location>
</feature>
<dbReference type="PANTHER" id="PTHR31197:SF12">
    <property type="entry name" value="OS02G0770600 PROTEIN"/>
    <property type="match status" value="1"/>
</dbReference>
<name>A0AAV8FM71_9POAL</name>